<proteinExistence type="predicted"/>
<reference evidence="2 3" key="1">
    <citation type="journal article" date="2023" name="J. Hered.">
        <title>Chromosome-level genome of the wood stork (Mycteria americana) provides insight into avian chromosome evolution.</title>
        <authorList>
            <person name="Flamio R. Jr."/>
            <person name="Ramstad K.M."/>
        </authorList>
    </citation>
    <scope>NUCLEOTIDE SEQUENCE [LARGE SCALE GENOMIC DNA]</scope>
    <source>
        <strain evidence="2">JAX WOST 10</strain>
    </source>
</reference>
<organism evidence="2 3">
    <name type="scientific">Mycteria americana</name>
    <name type="common">Wood stork</name>
    <dbReference type="NCBI Taxonomy" id="33587"/>
    <lineage>
        <taxon>Eukaryota</taxon>
        <taxon>Metazoa</taxon>
        <taxon>Chordata</taxon>
        <taxon>Craniata</taxon>
        <taxon>Vertebrata</taxon>
        <taxon>Euteleostomi</taxon>
        <taxon>Archelosauria</taxon>
        <taxon>Archosauria</taxon>
        <taxon>Dinosauria</taxon>
        <taxon>Saurischia</taxon>
        <taxon>Theropoda</taxon>
        <taxon>Coelurosauria</taxon>
        <taxon>Aves</taxon>
        <taxon>Neognathae</taxon>
        <taxon>Neoaves</taxon>
        <taxon>Aequornithes</taxon>
        <taxon>Ciconiiformes</taxon>
        <taxon>Ciconiidae</taxon>
        <taxon>Mycteria</taxon>
    </lineage>
</organism>
<dbReference type="AlphaFoldDB" id="A0AAN7S0F7"/>
<evidence type="ECO:0000313" key="3">
    <source>
        <dbReference type="Proteomes" id="UP001333110"/>
    </source>
</evidence>
<protein>
    <submittedName>
        <fullName evidence="2">Uncharacterized protein</fullName>
    </submittedName>
</protein>
<feature type="region of interest" description="Disordered" evidence="1">
    <location>
        <begin position="123"/>
        <end position="146"/>
    </location>
</feature>
<accession>A0AAN7S0F7</accession>
<keyword evidence="3" id="KW-1185">Reference proteome</keyword>
<dbReference type="Proteomes" id="UP001333110">
    <property type="component" value="Unassembled WGS sequence"/>
</dbReference>
<sequence length="146" mass="16439">MWVRNKLNGWTLGIVVMGQTLPVIADPASSRRLHYRPPESAFHPQSTTLAASLPPAQERPFLLLLPDTECPPCRSWLWQLAGRHCFSGCPRLRLVLYQLDSSCAIRTVFTVISHLDHPIEVHGGADNHLQSMEDPTPEQVDAQRRL</sequence>
<dbReference type="EMBL" id="JAUNZN010000003">
    <property type="protein sequence ID" value="KAK4823685.1"/>
    <property type="molecule type" value="Genomic_DNA"/>
</dbReference>
<name>A0AAN7S0F7_MYCAM</name>
<evidence type="ECO:0000313" key="2">
    <source>
        <dbReference type="EMBL" id="KAK4823685.1"/>
    </source>
</evidence>
<gene>
    <name evidence="2" type="ORF">QYF61_005656</name>
</gene>
<evidence type="ECO:0000256" key="1">
    <source>
        <dbReference type="SAM" id="MobiDB-lite"/>
    </source>
</evidence>
<comment type="caution">
    <text evidence="2">The sequence shown here is derived from an EMBL/GenBank/DDBJ whole genome shotgun (WGS) entry which is preliminary data.</text>
</comment>